<gene>
    <name evidence="2" type="ORF">PCOR1329_LOCUS66163</name>
</gene>
<feature type="chain" id="PRO_5046924355" description="Protein xylosyltransferase" evidence="1">
    <location>
        <begin position="17"/>
        <end position="303"/>
    </location>
</feature>
<feature type="signal peptide" evidence="1">
    <location>
        <begin position="1"/>
        <end position="16"/>
    </location>
</feature>
<name>A0ABN9WCU4_9DINO</name>
<sequence length="303" mass="34174">MLVALLLAAAAGPVSGVALREGSVDRTEPRRPGSPAGKPRVLFFVTTYASDEHMSYMRCQAELYRRAPRLRETDALLHVGEDEASTARRARECHTDACVHSSRAAWQELLNAWPMPTKMLKFSRNPGKQPGAKKAMHDALTSGWFWGYDWVIRTNPDVIFYDDSRMFSLMERPQNWAVVMKCGNTQTNTDFFAVRPDRLPVDAFSEWNSTTPDAEGQANQAFRQIYEEGAYAFLKPEGHQSGCHLKDGGVYHAHADPTCELVLDRQGWQQSFKGGIKDYQHRGALVPNPWQEAWRLGSEDDGR</sequence>
<dbReference type="Proteomes" id="UP001189429">
    <property type="component" value="Unassembled WGS sequence"/>
</dbReference>
<accession>A0ABN9WCU4</accession>
<comment type="caution">
    <text evidence="2">The sequence shown here is derived from an EMBL/GenBank/DDBJ whole genome shotgun (WGS) entry which is preliminary data.</text>
</comment>
<organism evidence="2 3">
    <name type="scientific">Prorocentrum cordatum</name>
    <dbReference type="NCBI Taxonomy" id="2364126"/>
    <lineage>
        <taxon>Eukaryota</taxon>
        <taxon>Sar</taxon>
        <taxon>Alveolata</taxon>
        <taxon>Dinophyceae</taxon>
        <taxon>Prorocentrales</taxon>
        <taxon>Prorocentraceae</taxon>
        <taxon>Prorocentrum</taxon>
    </lineage>
</organism>
<protein>
    <recommendedName>
        <fullName evidence="4">Protein xylosyltransferase</fullName>
    </recommendedName>
</protein>
<evidence type="ECO:0000313" key="3">
    <source>
        <dbReference type="Proteomes" id="UP001189429"/>
    </source>
</evidence>
<reference evidence="2" key="1">
    <citation type="submission" date="2023-10" db="EMBL/GenBank/DDBJ databases">
        <authorList>
            <person name="Chen Y."/>
            <person name="Shah S."/>
            <person name="Dougan E. K."/>
            <person name="Thang M."/>
            <person name="Chan C."/>
        </authorList>
    </citation>
    <scope>NUCLEOTIDE SEQUENCE [LARGE SCALE GENOMIC DNA]</scope>
</reference>
<keyword evidence="1" id="KW-0732">Signal</keyword>
<evidence type="ECO:0000313" key="2">
    <source>
        <dbReference type="EMBL" id="CAK0884138.1"/>
    </source>
</evidence>
<evidence type="ECO:0000256" key="1">
    <source>
        <dbReference type="SAM" id="SignalP"/>
    </source>
</evidence>
<proteinExistence type="predicted"/>
<dbReference type="EMBL" id="CAUYUJ010018506">
    <property type="protein sequence ID" value="CAK0884138.1"/>
    <property type="molecule type" value="Genomic_DNA"/>
</dbReference>
<evidence type="ECO:0008006" key="4">
    <source>
        <dbReference type="Google" id="ProtNLM"/>
    </source>
</evidence>
<keyword evidence="3" id="KW-1185">Reference proteome</keyword>